<feature type="transmembrane region" description="Helical" evidence="8">
    <location>
        <begin position="29"/>
        <end position="46"/>
    </location>
</feature>
<evidence type="ECO:0000313" key="11">
    <source>
        <dbReference type="Proteomes" id="UP000886804"/>
    </source>
</evidence>
<accession>A0A9D2L9T7</accession>
<comment type="subcellular location">
    <subcellularLocation>
        <location evidence="1">Cell membrane</location>
        <topology evidence="1">Multi-pass membrane protein</topology>
    </subcellularLocation>
</comment>
<organism evidence="10 11">
    <name type="scientific">Candidatus Enterocloster faecavium</name>
    <dbReference type="NCBI Taxonomy" id="2838560"/>
    <lineage>
        <taxon>Bacteria</taxon>
        <taxon>Bacillati</taxon>
        <taxon>Bacillota</taxon>
        <taxon>Clostridia</taxon>
        <taxon>Lachnospirales</taxon>
        <taxon>Lachnospiraceae</taxon>
        <taxon>Enterocloster</taxon>
    </lineage>
</organism>
<comment type="similarity">
    <text evidence="7">Belongs to the ThrE exporter (TC 2.A.79) family.</text>
</comment>
<reference evidence="10" key="2">
    <citation type="submission" date="2021-04" db="EMBL/GenBank/DDBJ databases">
        <authorList>
            <person name="Gilroy R."/>
        </authorList>
    </citation>
    <scope>NUCLEOTIDE SEQUENCE</scope>
    <source>
        <strain evidence="10">CHK188-4685</strain>
    </source>
</reference>
<feature type="transmembrane region" description="Helical" evidence="8">
    <location>
        <begin position="118"/>
        <end position="139"/>
    </location>
</feature>
<dbReference type="EMBL" id="DWYS01000141">
    <property type="protein sequence ID" value="HJB08546.1"/>
    <property type="molecule type" value="Genomic_DNA"/>
</dbReference>
<keyword evidence="6 8" id="KW-0472">Membrane</keyword>
<evidence type="ECO:0000256" key="8">
    <source>
        <dbReference type="SAM" id="Phobius"/>
    </source>
</evidence>
<dbReference type="PANTHER" id="PTHR34390:SF1">
    <property type="entry name" value="SUCCINATE TRANSPORTER SUBUNIT YJJB-RELATED"/>
    <property type="match status" value="1"/>
</dbReference>
<dbReference type="InterPro" id="IPR050539">
    <property type="entry name" value="ThrE_Dicarb/AminoAcid_Exp"/>
</dbReference>
<comment type="caution">
    <text evidence="10">The sequence shown here is derived from an EMBL/GenBank/DDBJ whole genome shotgun (WGS) entry which is preliminary data.</text>
</comment>
<feature type="domain" description="Threonine/Serine exporter ThrE" evidence="9">
    <location>
        <begin position="8"/>
        <end position="134"/>
    </location>
</feature>
<evidence type="ECO:0000313" key="10">
    <source>
        <dbReference type="EMBL" id="HJB08546.1"/>
    </source>
</evidence>
<dbReference type="Pfam" id="PF12821">
    <property type="entry name" value="ThrE_2"/>
    <property type="match status" value="1"/>
</dbReference>
<proteinExistence type="inferred from homology"/>
<evidence type="ECO:0000256" key="7">
    <source>
        <dbReference type="ARBA" id="ARBA00034125"/>
    </source>
</evidence>
<keyword evidence="5 8" id="KW-1133">Transmembrane helix</keyword>
<feature type="transmembrane region" description="Helical" evidence="8">
    <location>
        <begin position="52"/>
        <end position="72"/>
    </location>
</feature>
<evidence type="ECO:0000256" key="6">
    <source>
        <dbReference type="ARBA" id="ARBA00023136"/>
    </source>
</evidence>
<dbReference type="Proteomes" id="UP000886804">
    <property type="component" value="Unassembled WGS sequence"/>
</dbReference>
<keyword evidence="4 8" id="KW-0812">Transmembrane</keyword>
<dbReference type="GO" id="GO:0015744">
    <property type="term" value="P:succinate transport"/>
    <property type="evidence" value="ECO:0007669"/>
    <property type="project" value="TreeGrafter"/>
</dbReference>
<protein>
    <submittedName>
        <fullName evidence="10">Threonine/serine exporter family protein</fullName>
    </submittedName>
</protein>
<evidence type="ECO:0000256" key="4">
    <source>
        <dbReference type="ARBA" id="ARBA00022692"/>
    </source>
</evidence>
<dbReference type="AlphaFoldDB" id="A0A9D2L9T7"/>
<dbReference type="InterPro" id="IPR024528">
    <property type="entry name" value="ThrE_2"/>
</dbReference>
<feature type="transmembrane region" description="Helical" evidence="8">
    <location>
        <begin position="6"/>
        <end position="24"/>
    </location>
</feature>
<evidence type="ECO:0000256" key="5">
    <source>
        <dbReference type="ARBA" id="ARBA00022989"/>
    </source>
</evidence>
<evidence type="ECO:0000256" key="2">
    <source>
        <dbReference type="ARBA" id="ARBA00022475"/>
    </source>
</evidence>
<name>A0A9D2L9T7_9FIRM</name>
<sequence>MKFYVIQTIMGILGSVGFAVLFGILDRKLIGIALGGGAGWAVYLLCTANGQSVFAGLFVASLFIAAFSEILARMLKAPVILLLVPMLIPEIPGGDLYYAMYDLVQRHFADFGTSANKVLMEAGAIALGIILASYISKLIRNIRLHLIKRV</sequence>
<keyword evidence="3" id="KW-0997">Cell inner membrane</keyword>
<dbReference type="GO" id="GO:0005886">
    <property type="term" value="C:plasma membrane"/>
    <property type="evidence" value="ECO:0007669"/>
    <property type="project" value="UniProtKB-SubCell"/>
</dbReference>
<gene>
    <name evidence="10" type="ORF">H9716_11910</name>
</gene>
<evidence type="ECO:0000259" key="9">
    <source>
        <dbReference type="Pfam" id="PF12821"/>
    </source>
</evidence>
<evidence type="ECO:0000256" key="3">
    <source>
        <dbReference type="ARBA" id="ARBA00022519"/>
    </source>
</evidence>
<evidence type="ECO:0000256" key="1">
    <source>
        <dbReference type="ARBA" id="ARBA00004651"/>
    </source>
</evidence>
<keyword evidence="2" id="KW-1003">Cell membrane</keyword>
<reference evidence="10" key="1">
    <citation type="journal article" date="2021" name="PeerJ">
        <title>Extensive microbial diversity within the chicken gut microbiome revealed by metagenomics and culture.</title>
        <authorList>
            <person name="Gilroy R."/>
            <person name="Ravi A."/>
            <person name="Getino M."/>
            <person name="Pursley I."/>
            <person name="Horton D.L."/>
            <person name="Alikhan N.F."/>
            <person name="Baker D."/>
            <person name="Gharbi K."/>
            <person name="Hall N."/>
            <person name="Watson M."/>
            <person name="Adriaenssens E.M."/>
            <person name="Foster-Nyarko E."/>
            <person name="Jarju S."/>
            <person name="Secka A."/>
            <person name="Antonio M."/>
            <person name="Oren A."/>
            <person name="Chaudhuri R.R."/>
            <person name="La Ragione R."/>
            <person name="Hildebrand F."/>
            <person name="Pallen M.J."/>
        </authorList>
    </citation>
    <scope>NUCLEOTIDE SEQUENCE</scope>
    <source>
        <strain evidence="10">CHK188-4685</strain>
    </source>
</reference>
<dbReference type="PANTHER" id="PTHR34390">
    <property type="entry name" value="UPF0442 PROTEIN YJJB-RELATED"/>
    <property type="match status" value="1"/>
</dbReference>